<dbReference type="Gene3D" id="1.20.5.1160">
    <property type="entry name" value="Vasodilator-stimulated phosphoprotein"/>
    <property type="match status" value="1"/>
</dbReference>
<dbReference type="GO" id="GO:0005200">
    <property type="term" value="F:structural constituent of cytoskeleton"/>
    <property type="evidence" value="ECO:0007669"/>
    <property type="project" value="TreeGrafter"/>
</dbReference>
<reference evidence="8" key="1">
    <citation type="submission" date="2004-07" db="EMBL/GenBank/DDBJ databases">
        <title>Keratins from the lungfish Protopterus aethiopicus.</title>
        <authorList>
            <person name="Bremer M."/>
            <person name="Schaffeld M."/>
            <person name="Markl J."/>
        </authorList>
    </citation>
    <scope>NUCLEOTIDE SEQUENCE</scope>
</reference>
<dbReference type="PROSITE" id="PS00226">
    <property type="entry name" value="IF_ROD_1"/>
    <property type="match status" value="1"/>
</dbReference>
<dbReference type="PANTHER" id="PTHR45652:SF5">
    <property type="entry name" value="VIMENTIN"/>
    <property type="match status" value="1"/>
</dbReference>
<evidence type="ECO:0000256" key="3">
    <source>
        <dbReference type="ARBA" id="ARBA00061646"/>
    </source>
</evidence>
<dbReference type="PROSITE" id="PS51842">
    <property type="entry name" value="IF_ROD_2"/>
    <property type="match status" value="1"/>
</dbReference>
<dbReference type="FunFam" id="1.20.5.1160:FF:000001">
    <property type="entry name" value="Keratin type II"/>
    <property type="match status" value="1"/>
</dbReference>
<gene>
    <name evidence="8" type="primary">vim</name>
</gene>
<dbReference type="InterPro" id="IPR006821">
    <property type="entry name" value="Intermed_filament_DNA-bd"/>
</dbReference>
<dbReference type="Pfam" id="PF00038">
    <property type="entry name" value="Filament"/>
    <property type="match status" value="1"/>
</dbReference>
<keyword evidence="2 5" id="KW-0175">Coiled coil</keyword>
<dbReference type="PANTHER" id="PTHR45652">
    <property type="entry name" value="GLIAL FIBRILLARY ACIDIC PROTEIN"/>
    <property type="match status" value="1"/>
</dbReference>
<dbReference type="SUPFAM" id="SSF64593">
    <property type="entry name" value="Intermediate filament protein, coiled coil region"/>
    <property type="match status" value="2"/>
</dbReference>
<protein>
    <submittedName>
        <fullName evidence="8">Type III vimentin</fullName>
    </submittedName>
</protein>
<keyword evidence="1 4" id="KW-0403">Intermediate filament</keyword>
<accession>Q5K2N7</accession>
<dbReference type="Gene3D" id="1.20.5.170">
    <property type="match status" value="1"/>
</dbReference>
<evidence type="ECO:0000256" key="2">
    <source>
        <dbReference type="ARBA" id="ARBA00023054"/>
    </source>
</evidence>
<dbReference type="GO" id="GO:0005737">
    <property type="term" value="C:cytoplasm"/>
    <property type="evidence" value="ECO:0007669"/>
    <property type="project" value="TreeGrafter"/>
</dbReference>
<dbReference type="InterPro" id="IPR002957">
    <property type="entry name" value="Keratin_I"/>
</dbReference>
<dbReference type="Pfam" id="PF04732">
    <property type="entry name" value="Filament_head"/>
    <property type="match status" value="1"/>
</dbReference>
<comment type="similarity">
    <text evidence="3 4">Belongs to the intermediate filament family.</text>
</comment>
<evidence type="ECO:0000313" key="8">
    <source>
        <dbReference type="EMBL" id="CAH05050.1"/>
    </source>
</evidence>
<dbReference type="InterPro" id="IPR018039">
    <property type="entry name" value="IF_conserved"/>
</dbReference>
<dbReference type="InterPro" id="IPR039008">
    <property type="entry name" value="IF_rod_dom"/>
</dbReference>
<dbReference type="GO" id="GO:0030424">
    <property type="term" value="C:axon"/>
    <property type="evidence" value="ECO:0007669"/>
    <property type="project" value="TreeGrafter"/>
</dbReference>
<dbReference type="Gene3D" id="1.20.5.500">
    <property type="entry name" value="Single helix bin"/>
    <property type="match status" value="1"/>
</dbReference>
<proteinExistence type="evidence at transcript level"/>
<name>Q5K2N7_PROAT</name>
<dbReference type="EMBL" id="AJ785794">
    <property type="protein sequence ID" value="CAH05050.1"/>
    <property type="molecule type" value="mRNA"/>
</dbReference>
<dbReference type="GO" id="GO:0045109">
    <property type="term" value="P:intermediate filament organization"/>
    <property type="evidence" value="ECO:0007669"/>
    <property type="project" value="TreeGrafter"/>
</dbReference>
<organism evidence="8">
    <name type="scientific">Protopterus aethiopicus</name>
    <name type="common">Marbled lungfish</name>
    <dbReference type="NCBI Taxonomy" id="7886"/>
    <lineage>
        <taxon>Eukaryota</taxon>
        <taxon>Metazoa</taxon>
        <taxon>Chordata</taxon>
        <taxon>Craniata</taxon>
        <taxon>Vertebrata</taxon>
        <taxon>Euteleostomi</taxon>
        <taxon>Dipnomorpha</taxon>
        <taxon>Ceratodontiformes</taxon>
        <taxon>Lepidosirenoidei</taxon>
        <taxon>Protopteridae</taxon>
        <taxon>Protopterus</taxon>
    </lineage>
</organism>
<evidence type="ECO:0000259" key="7">
    <source>
        <dbReference type="PROSITE" id="PS51842"/>
    </source>
</evidence>
<feature type="domain" description="IF rod" evidence="7">
    <location>
        <begin position="97"/>
        <end position="405"/>
    </location>
</feature>
<dbReference type="SMART" id="SM01391">
    <property type="entry name" value="Filament"/>
    <property type="match status" value="1"/>
</dbReference>
<evidence type="ECO:0000256" key="1">
    <source>
        <dbReference type="ARBA" id="ARBA00022754"/>
    </source>
</evidence>
<feature type="coiled-coil region" evidence="5">
    <location>
        <begin position="87"/>
        <end position="238"/>
    </location>
</feature>
<dbReference type="FunFam" id="1.20.5.170:FF:000002">
    <property type="entry name" value="Type I keratin KA11"/>
    <property type="match status" value="1"/>
</dbReference>
<reference evidence="8" key="2">
    <citation type="submission" date="2004-07" db="EMBL/GenBank/DDBJ databases">
        <title>Primary structure and evolution of intermediate filament proteins from the lungfish Protopterus aethiopicus.</title>
        <authorList>
            <person name="Bremer M."/>
        </authorList>
    </citation>
    <scope>NUCLEOTIDE SEQUENCE</scope>
</reference>
<feature type="coiled-coil region" evidence="5">
    <location>
        <begin position="303"/>
        <end position="383"/>
    </location>
</feature>
<dbReference type="FunFam" id="1.20.5.500:FF:000001">
    <property type="entry name" value="Type II keratin 23"/>
    <property type="match status" value="1"/>
</dbReference>
<dbReference type="GO" id="GO:0005882">
    <property type="term" value="C:intermediate filament"/>
    <property type="evidence" value="ECO:0007669"/>
    <property type="project" value="UniProtKB-KW"/>
</dbReference>
<dbReference type="AlphaFoldDB" id="Q5K2N7"/>
<dbReference type="PRINTS" id="PR01248">
    <property type="entry name" value="TYPE1KERATIN"/>
</dbReference>
<dbReference type="InterPro" id="IPR050405">
    <property type="entry name" value="Intermediate_filament"/>
</dbReference>
<dbReference type="GO" id="GO:0005886">
    <property type="term" value="C:plasma membrane"/>
    <property type="evidence" value="ECO:0007669"/>
    <property type="project" value="TreeGrafter"/>
</dbReference>
<sequence>MSYQRSSYRRMFGPEGTSSGTTITRHRVSNVSRMRPSSIGSTKAYTSYSMPGAITRSSVMKVRSSLPAASRPYVSETVNFKAASALNTEYKATRTNEKAELQHLNDRFASYIEKVRSLESQNKILLVELEQLRGKGPSRISDIYEQELRELRLQVEQLTNDKDRVEVERDNLADDLQRLKEKLENEILQREEAESNLQAFRQDVDNASLARLDLERKVESLNEQIIFLNKLRDEEVRELQAKIQEQHVQVDMDVSKPDLSAALRDVRLEMENVAKRTSLEAEEWYKSKCADLAESASRNNDALRQTKQESNEYRRQLQSLNCEIDALKGTNESLERQMREMEENFSIEAANYQDTISNLEEEIRNMKDEMARHLREYQDLLNVKMALDIEIATYRKLLEGEETRISMPLPGFSTLSIKSETNMESQPKDSYSKKSVLIRRIETRDGEVVNQSEQVQDAEDLDSE</sequence>
<evidence type="ECO:0000256" key="6">
    <source>
        <dbReference type="SAM" id="MobiDB-lite"/>
    </source>
</evidence>
<feature type="region of interest" description="Disordered" evidence="6">
    <location>
        <begin position="1"/>
        <end position="25"/>
    </location>
</feature>
<evidence type="ECO:0000256" key="4">
    <source>
        <dbReference type="RuleBase" id="RU000685"/>
    </source>
</evidence>
<evidence type="ECO:0000256" key="5">
    <source>
        <dbReference type="SAM" id="Coils"/>
    </source>
</evidence>